<evidence type="ECO:0000313" key="1">
    <source>
        <dbReference type="EMBL" id="KAH7113165.1"/>
    </source>
</evidence>
<dbReference type="AlphaFoldDB" id="A0A9P9IB60"/>
<dbReference type="Proteomes" id="UP000717696">
    <property type="component" value="Unassembled WGS sequence"/>
</dbReference>
<dbReference type="EMBL" id="JAGMUU010000047">
    <property type="protein sequence ID" value="KAH7113165.1"/>
    <property type="molecule type" value="Genomic_DNA"/>
</dbReference>
<dbReference type="Gene3D" id="2.60.120.200">
    <property type="match status" value="3"/>
</dbReference>
<keyword evidence="2" id="KW-1185">Reference proteome</keyword>
<organism evidence="1 2">
    <name type="scientific">Dactylonectria estremocensis</name>
    <dbReference type="NCBI Taxonomy" id="1079267"/>
    <lineage>
        <taxon>Eukaryota</taxon>
        <taxon>Fungi</taxon>
        <taxon>Dikarya</taxon>
        <taxon>Ascomycota</taxon>
        <taxon>Pezizomycotina</taxon>
        <taxon>Sordariomycetes</taxon>
        <taxon>Hypocreomycetidae</taxon>
        <taxon>Hypocreales</taxon>
        <taxon>Nectriaceae</taxon>
        <taxon>Dactylonectria</taxon>
    </lineage>
</organism>
<reference evidence="1" key="1">
    <citation type="journal article" date="2021" name="Nat. Commun.">
        <title>Genetic determinants of endophytism in the Arabidopsis root mycobiome.</title>
        <authorList>
            <person name="Mesny F."/>
            <person name="Miyauchi S."/>
            <person name="Thiergart T."/>
            <person name="Pickel B."/>
            <person name="Atanasova L."/>
            <person name="Karlsson M."/>
            <person name="Huettel B."/>
            <person name="Barry K.W."/>
            <person name="Haridas S."/>
            <person name="Chen C."/>
            <person name="Bauer D."/>
            <person name="Andreopoulos W."/>
            <person name="Pangilinan J."/>
            <person name="LaButti K."/>
            <person name="Riley R."/>
            <person name="Lipzen A."/>
            <person name="Clum A."/>
            <person name="Drula E."/>
            <person name="Henrissat B."/>
            <person name="Kohler A."/>
            <person name="Grigoriev I.V."/>
            <person name="Martin F.M."/>
            <person name="Hacquard S."/>
        </authorList>
    </citation>
    <scope>NUCLEOTIDE SEQUENCE</scope>
    <source>
        <strain evidence="1">MPI-CAGE-AT-0021</strain>
    </source>
</reference>
<sequence length="233" mass="26117">MIPVSLVRTFAPTQYSLSITYDTINFFTLFNFFNEKDPTNSFIKYIGFKTAISGGLASDRPQSDQGRFTIYVGVNTTTVSPASSRKSVHFFRPNWPISREIDIIKGVNTQVHNTITLHTGSSCYIINEGTLESTTLLKWGLLTARFNGGSSYNIDVTGHVVCADRAVTIDTYFINNNLVFNTTFYRDWASSAEIWNTNLKCSTLSSNCNNYIAANPAAFNKAYWLINSIKIFN</sequence>
<dbReference type="Pfam" id="PF26113">
    <property type="entry name" value="GH16_XgeA"/>
    <property type="match status" value="2"/>
</dbReference>
<protein>
    <submittedName>
        <fullName evidence="1">Uncharacterized protein</fullName>
    </submittedName>
</protein>
<gene>
    <name evidence="1" type="ORF">B0J13DRAFT_657370</name>
</gene>
<evidence type="ECO:0000313" key="2">
    <source>
        <dbReference type="Proteomes" id="UP000717696"/>
    </source>
</evidence>
<accession>A0A9P9IB60</accession>
<name>A0A9P9IB60_9HYPO</name>
<dbReference type="OrthoDB" id="192832at2759"/>
<proteinExistence type="predicted"/>
<comment type="caution">
    <text evidence="1">The sequence shown here is derived from an EMBL/GenBank/DDBJ whole genome shotgun (WGS) entry which is preliminary data.</text>
</comment>